<evidence type="ECO:0000256" key="6">
    <source>
        <dbReference type="ARBA" id="ARBA00022968"/>
    </source>
</evidence>
<dbReference type="EMBL" id="UYRR01033197">
    <property type="protein sequence ID" value="VDK58133.1"/>
    <property type="molecule type" value="Genomic_DNA"/>
</dbReference>
<dbReference type="WBParaSite" id="ASIM_0001714801-mRNA-1">
    <property type="protein sequence ID" value="ASIM_0001714801-mRNA-1"/>
    <property type="gene ID" value="ASIM_0001714801"/>
</dbReference>
<keyword evidence="4" id="KW-0808">Transferase</keyword>
<dbReference type="GO" id="GO:0008375">
    <property type="term" value="F:acetylglucosaminyltransferase activity"/>
    <property type="evidence" value="ECO:0007669"/>
    <property type="project" value="TreeGrafter"/>
</dbReference>
<keyword evidence="7" id="KW-1133">Transmembrane helix</keyword>
<evidence type="ECO:0000256" key="10">
    <source>
        <dbReference type="ARBA" id="ARBA00038150"/>
    </source>
</evidence>
<accession>A0A0M3K857</accession>
<comment type="similarity">
    <text evidence="10">Belongs to the glycosyltransferase 14 family.</text>
</comment>
<keyword evidence="9" id="KW-0325">Glycoprotein</keyword>
<comment type="subcellular location">
    <subcellularLocation>
        <location evidence="1">Membrane</location>
        <topology evidence="1">Single-pass type II membrane protein</topology>
    </subcellularLocation>
</comment>
<proteinExistence type="inferred from homology"/>
<gene>
    <name evidence="11" type="ORF">ASIM_LOCUS16555</name>
</gene>
<evidence type="ECO:0000256" key="5">
    <source>
        <dbReference type="ARBA" id="ARBA00022692"/>
    </source>
</evidence>
<dbReference type="Proteomes" id="UP000267096">
    <property type="component" value="Unassembled WGS sequence"/>
</dbReference>
<sequence length="108" mass="12886">MVINHQQTYFNVSYLRCAFIKERFHFNDSPLSDEEKDFPLAYGILVHRWYIQVYYLLSAIYHPQNAYCIVIDNKTSRKFKQTIFLLGECFRNVQVIVSEGICFLFSID</sequence>
<keyword evidence="5" id="KW-0812">Transmembrane</keyword>
<evidence type="ECO:0000256" key="1">
    <source>
        <dbReference type="ARBA" id="ARBA00004606"/>
    </source>
</evidence>
<evidence type="ECO:0000313" key="13">
    <source>
        <dbReference type="WBParaSite" id="ASIM_0001714801-mRNA-1"/>
    </source>
</evidence>
<dbReference type="GO" id="GO:0016020">
    <property type="term" value="C:membrane"/>
    <property type="evidence" value="ECO:0007669"/>
    <property type="project" value="UniProtKB-SubCell"/>
</dbReference>
<evidence type="ECO:0000256" key="4">
    <source>
        <dbReference type="ARBA" id="ARBA00022679"/>
    </source>
</evidence>
<keyword evidence="8" id="KW-0472">Membrane</keyword>
<comment type="pathway">
    <text evidence="2">Protein modification; protein glycosylation.</text>
</comment>
<reference evidence="13" key="1">
    <citation type="submission" date="2017-02" db="UniProtKB">
        <authorList>
            <consortium name="WormBaseParasite"/>
        </authorList>
    </citation>
    <scope>IDENTIFICATION</scope>
</reference>
<evidence type="ECO:0000256" key="7">
    <source>
        <dbReference type="ARBA" id="ARBA00022989"/>
    </source>
</evidence>
<keyword evidence="12" id="KW-1185">Reference proteome</keyword>
<keyword evidence="6" id="KW-0735">Signal-anchor</keyword>
<dbReference type="Pfam" id="PF02485">
    <property type="entry name" value="Branch"/>
    <property type="match status" value="1"/>
</dbReference>
<organism evidence="13">
    <name type="scientific">Anisakis simplex</name>
    <name type="common">Herring worm</name>
    <dbReference type="NCBI Taxonomy" id="6269"/>
    <lineage>
        <taxon>Eukaryota</taxon>
        <taxon>Metazoa</taxon>
        <taxon>Ecdysozoa</taxon>
        <taxon>Nematoda</taxon>
        <taxon>Chromadorea</taxon>
        <taxon>Rhabditida</taxon>
        <taxon>Spirurina</taxon>
        <taxon>Ascaridomorpha</taxon>
        <taxon>Ascaridoidea</taxon>
        <taxon>Anisakidae</taxon>
        <taxon>Anisakis</taxon>
        <taxon>Anisakis simplex complex</taxon>
    </lineage>
</organism>
<evidence type="ECO:0000256" key="9">
    <source>
        <dbReference type="ARBA" id="ARBA00023180"/>
    </source>
</evidence>
<reference evidence="11 12" key="2">
    <citation type="submission" date="2018-11" db="EMBL/GenBank/DDBJ databases">
        <authorList>
            <consortium name="Pathogen Informatics"/>
        </authorList>
    </citation>
    <scope>NUCLEOTIDE SEQUENCE [LARGE SCALE GENOMIC DNA]</scope>
</reference>
<keyword evidence="3" id="KW-0328">Glycosyltransferase</keyword>
<evidence type="ECO:0000256" key="2">
    <source>
        <dbReference type="ARBA" id="ARBA00004922"/>
    </source>
</evidence>
<evidence type="ECO:0000256" key="3">
    <source>
        <dbReference type="ARBA" id="ARBA00022676"/>
    </source>
</evidence>
<evidence type="ECO:0000313" key="12">
    <source>
        <dbReference type="Proteomes" id="UP000267096"/>
    </source>
</evidence>
<dbReference type="OrthoDB" id="2019572at2759"/>
<name>A0A0M3K857_ANISI</name>
<evidence type="ECO:0000313" key="11">
    <source>
        <dbReference type="EMBL" id="VDK58133.1"/>
    </source>
</evidence>
<dbReference type="AlphaFoldDB" id="A0A0M3K857"/>
<protein>
    <submittedName>
        <fullName evidence="11 13">Uncharacterized protein</fullName>
    </submittedName>
</protein>
<evidence type="ECO:0000256" key="8">
    <source>
        <dbReference type="ARBA" id="ARBA00023136"/>
    </source>
</evidence>
<dbReference type="PANTHER" id="PTHR19297:SF185">
    <property type="entry name" value="BETA-1,3-GALACTOSYL-O-GLYCOSYL-GLYCOPROTEIN BETA-1,6-N-ACETYLGLUCOSAMINYLTRANSFERASE 3"/>
    <property type="match status" value="1"/>
</dbReference>
<dbReference type="InterPro" id="IPR003406">
    <property type="entry name" value="Glyco_trans_14"/>
</dbReference>
<dbReference type="PANTHER" id="PTHR19297">
    <property type="entry name" value="GLYCOSYLTRANSFERASE 14 FAMILY MEMBER"/>
    <property type="match status" value="1"/>
</dbReference>